<accession>A0A5B7E7S1</accession>
<feature type="region of interest" description="Disordered" evidence="1">
    <location>
        <begin position="1"/>
        <end position="86"/>
    </location>
</feature>
<dbReference type="GO" id="GO:0005634">
    <property type="term" value="C:nucleus"/>
    <property type="evidence" value="ECO:0007669"/>
    <property type="project" value="TreeGrafter"/>
</dbReference>
<dbReference type="OrthoDB" id="10063280at2759"/>
<dbReference type="PROSITE" id="PS50888">
    <property type="entry name" value="BHLH"/>
    <property type="match status" value="1"/>
</dbReference>
<dbReference type="InterPro" id="IPR050359">
    <property type="entry name" value="bHLH_transcription_factors"/>
</dbReference>
<reference evidence="3 4" key="1">
    <citation type="submission" date="2019-05" db="EMBL/GenBank/DDBJ databases">
        <title>Another draft genome of Portunus trituberculatus and its Hox gene families provides insights of decapod evolution.</title>
        <authorList>
            <person name="Jeong J.-H."/>
            <person name="Song I."/>
            <person name="Kim S."/>
            <person name="Choi T."/>
            <person name="Kim D."/>
            <person name="Ryu S."/>
            <person name="Kim W."/>
        </authorList>
    </citation>
    <scope>NUCLEOTIDE SEQUENCE [LARGE SCALE GENOMIC DNA]</scope>
    <source>
        <tissue evidence="3">Muscle</tissue>
    </source>
</reference>
<dbReference type="GO" id="GO:0003700">
    <property type="term" value="F:DNA-binding transcription factor activity"/>
    <property type="evidence" value="ECO:0007669"/>
    <property type="project" value="TreeGrafter"/>
</dbReference>
<dbReference type="SMART" id="SM00353">
    <property type="entry name" value="HLH"/>
    <property type="match status" value="1"/>
</dbReference>
<feature type="compositionally biased region" description="Basic and acidic residues" evidence="1">
    <location>
        <begin position="24"/>
        <end position="37"/>
    </location>
</feature>
<dbReference type="Pfam" id="PF00010">
    <property type="entry name" value="HLH"/>
    <property type="match status" value="1"/>
</dbReference>
<dbReference type="GO" id="GO:0045944">
    <property type="term" value="P:positive regulation of transcription by RNA polymerase II"/>
    <property type="evidence" value="ECO:0007669"/>
    <property type="project" value="TreeGrafter"/>
</dbReference>
<comment type="caution">
    <text evidence="3">The sequence shown here is derived from an EMBL/GenBank/DDBJ whole genome shotgun (WGS) entry which is preliminary data.</text>
</comment>
<dbReference type="Gene3D" id="4.10.280.10">
    <property type="entry name" value="Helix-loop-helix DNA-binding domain"/>
    <property type="match status" value="1"/>
</dbReference>
<feature type="domain" description="BHLH" evidence="2">
    <location>
        <begin position="74"/>
        <end position="129"/>
    </location>
</feature>
<dbReference type="SUPFAM" id="SSF47459">
    <property type="entry name" value="HLH, helix-loop-helix DNA-binding domain"/>
    <property type="match status" value="1"/>
</dbReference>
<evidence type="ECO:0000256" key="1">
    <source>
        <dbReference type="SAM" id="MobiDB-lite"/>
    </source>
</evidence>
<dbReference type="PANTHER" id="PTHR19290">
    <property type="entry name" value="BASIC HELIX-LOOP-HELIX PROTEIN NEUROGENIN-RELATED"/>
    <property type="match status" value="1"/>
</dbReference>
<dbReference type="EMBL" id="VSRR010002194">
    <property type="protein sequence ID" value="MPC30100.1"/>
    <property type="molecule type" value="Genomic_DNA"/>
</dbReference>
<gene>
    <name evidence="3" type="primary">tx_3</name>
    <name evidence="3" type="ORF">E2C01_023356</name>
</gene>
<feature type="compositionally biased region" description="Basic and acidic residues" evidence="1">
    <location>
        <begin position="47"/>
        <end position="57"/>
    </location>
</feature>
<dbReference type="GO" id="GO:0009653">
    <property type="term" value="P:anatomical structure morphogenesis"/>
    <property type="evidence" value="ECO:0007669"/>
    <property type="project" value="TreeGrafter"/>
</dbReference>
<proteinExistence type="predicted"/>
<protein>
    <submittedName>
        <fullName evidence="3">Helix-loop-helix protein delilah</fullName>
    </submittedName>
</protein>
<dbReference type="Proteomes" id="UP000324222">
    <property type="component" value="Unassembled WGS sequence"/>
</dbReference>
<keyword evidence="4" id="KW-1185">Reference proteome</keyword>
<sequence>MDQADEMSSCTDTNNNDNSSNTRGEQRRPTRVAEKYGLRPRTIIRRLQLERTRDDTPQRQFKTSKNRPPPLSKYRRKTANARERHRMKEINDAFETLRRVLPDFCSRRAAAAMTKITTLKLADREKCLTLEEEDESYLSCGPSDTVRLLTAMRPQHTLNPALPWWLGQRQFIVE</sequence>
<evidence type="ECO:0000259" key="2">
    <source>
        <dbReference type="PROSITE" id="PS50888"/>
    </source>
</evidence>
<dbReference type="GO" id="GO:0046983">
    <property type="term" value="F:protein dimerization activity"/>
    <property type="evidence" value="ECO:0007669"/>
    <property type="project" value="InterPro"/>
</dbReference>
<evidence type="ECO:0000313" key="3">
    <source>
        <dbReference type="EMBL" id="MPC30100.1"/>
    </source>
</evidence>
<organism evidence="3 4">
    <name type="scientific">Portunus trituberculatus</name>
    <name type="common">Swimming crab</name>
    <name type="synonym">Neptunus trituberculatus</name>
    <dbReference type="NCBI Taxonomy" id="210409"/>
    <lineage>
        <taxon>Eukaryota</taxon>
        <taxon>Metazoa</taxon>
        <taxon>Ecdysozoa</taxon>
        <taxon>Arthropoda</taxon>
        <taxon>Crustacea</taxon>
        <taxon>Multicrustacea</taxon>
        <taxon>Malacostraca</taxon>
        <taxon>Eumalacostraca</taxon>
        <taxon>Eucarida</taxon>
        <taxon>Decapoda</taxon>
        <taxon>Pleocyemata</taxon>
        <taxon>Brachyura</taxon>
        <taxon>Eubrachyura</taxon>
        <taxon>Portunoidea</taxon>
        <taxon>Portunidae</taxon>
        <taxon>Portuninae</taxon>
        <taxon>Portunus</taxon>
    </lineage>
</organism>
<dbReference type="InterPro" id="IPR011598">
    <property type="entry name" value="bHLH_dom"/>
</dbReference>
<dbReference type="InterPro" id="IPR036638">
    <property type="entry name" value="HLH_DNA-bd_sf"/>
</dbReference>
<dbReference type="GO" id="GO:0070888">
    <property type="term" value="F:E-box binding"/>
    <property type="evidence" value="ECO:0007669"/>
    <property type="project" value="TreeGrafter"/>
</dbReference>
<dbReference type="PANTHER" id="PTHR19290:SF147">
    <property type="entry name" value="HELIX-LOOP-HELIX PROTEIN DELILAH"/>
    <property type="match status" value="1"/>
</dbReference>
<evidence type="ECO:0000313" key="4">
    <source>
        <dbReference type="Proteomes" id="UP000324222"/>
    </source>
</evidence>
<dbReference type="AlphaFoldDB" id="A0A5B7E7S1"/>
<feature type="compositionally biased region" description="Low complexity" evidence="1">
    <location>
        <begin position="8"/>
        <end position="22"/>
    </location>
</feature>
<name>A0A5B7E7S1_PORTR</name>